<dbReference type="GO" id="GO:0003677">
    <property type="term" value="F:DNA binding"/>
    <property type="evidence" value="ECO:0007669"/>
    <property type="project" value="UniProtKB-UniRule"/>
</dbReference>
<dbReference type="AlphaFoldDB" id="A0A2M8EKS7"/>
<dbReference type="InterPro" id="IPR037914">
    <property type="entry name" value="SpoVT-AbrB_sf"/>
</dbReference>
<evidence type="ECO:0000256" key="1">
    <source>
        <dbReference type="PROSITE-ProRule" id="PRU01076"/>
    </source>
</evidence>
<evidence type="ECO:0000259" key="2">
    <source>
        <dbReference type="PROSITE" id="PS51740"/>
    </source>
</evidence>
<dbReference type="SMART" id="SM00966">
    <property type="entry name" value="SpoVT_AbrB"/>
    <property type="match status" value="1"/>
</dbReference>
<gene>
    <name evidence="3" type="ORF">CO058_03980</name>
</gene>
<keyword evidence="1" id="KW-0238">DNA-binding</keyword>
<dbReference type="NCBIfam" id="TIGR01439">
    <property type="entry name" value="lp_hng_hel_AbrB"/>
    <property type="match status" value="1"/>
</dbReference>
<dbReference type="PROSITE" id="PS51740">
    <property type="entry name" value="SPOVT_ABRB"/>
    <property type="match status" value="1"/>
</dbReference>
<evidence type="ECO:0000313" key="4">
    <source>
        <dbReference type="Proteomes" id="UP000229756"/>
    </source>
</evidence>
<feature type="domain" description="SpoVT-AbrB" evidence="2">
    <location>
        <begin position="2"/>
        <end position="47"/>
    </location>
</feature>
<name>A0A2M8EKS7_UNCKA</name>
<reference evidence="4" key="1">
    <citation type="submission" date="2017-09" db="EMBL/GenBank/DDBJ databases">
        <title>Depth-based differentiation of microbial function through sediment-hosted aquifers and enrichment of novel symbionts in the deep terrestrial subsurface.</title>
        <authorList>
            <person name="Probst A.J."/>
            <person name="Ladd B."/>
            <person name="Jarett J.K."/>
            <person name="Geller-Mcgrath D.E."/>
            <person name="Sieber C.M.K."/>
            <person name="Emerson J.B."/>
            <person name="Anantharaman K."/>
            <person name="Thomas B.C."/>
            <person name="Malmstrom R."/>
            <person name="Stieglmeier M."/>
            <person name="Klingl A."/>
            <person name="Woyke T."/>
            <person name="Ryan C.M."/>
            <person name="Banfield J.F."/>
        </authorList>
    </citation>
    <scope>NUCLEOTIDE SEQUENCE [LARGE SCALE GENOMIC DNA]</scope>
</reference>
<accession>A0A2M8EKS7</accession>
<comment type="caution">
    <text evidence="3">The sequence shown here is derived from an EMBL/GenBank/DDBJ whole genome shotgun (WGS) entry which is preliminary data.</text>
</comment>
<dbReference type="EMBL" id="PFSJ01000029">
    <property type="protein sequence ID" value="PJC23341.1"/>
    <property type="molecule type" value="Genomic_DNA"/>
</dbReference>
<dbReference type="InterPro" id="IPR007159">
    <property type="entry name" value="SpoVT-AbrB_dom"/>
</dbReference>
<organism evidence="3 4">
    <name type="scientific">candidate division WWE3 bacterium CG_4_9_14_0_2_um_filter_35_11</name>
    <dbReference type="NCBI Taxonomy" id="1975077"/>
    <lineage>
        <taxon>Bacteria</taxon>
        <taxon>Katanobacteria</taxon>
    </lineage>
</organism>
<dbReference type="SUPFAM" id="SSF89447">
    <property type="entry name" value="AbrB/MazE/MraZ-like"/>
    <property type="match status" value="1"/>
</dbReference>
<sequence>MNTYVTVTQKGQMTIPKEIRDSLGINLYEKVKIVKEKDHLKVFPTTDILGLAGKFNIKNKTSVLKAREAIQNEYSRK</sequence>
<dbReference type="Proteomes" id="UP000229756">
    <property type="component" value="Unassembled WGS sequence"/>
</dbReference>
<protein>
    <recommendedName>
        <fullName evidence="2">SpoVT-AbrB domain-containing protein</fullName>
    </recommendedName>
</protein>
<proteinExistence type="predicted"/>
<dbReference type="Gene3D" id="2.10.260.10">
    <property type="match status" value="1"/>
</dbReference>
<evidence type="ECO:0000313" key="3">
    <source>
        <dbReference type="EMBL" id="PJC23341.1"/>
    </source>
</evidence>
<dbReference type="Pfam" id="PF04014">
    <property type="entry name" value="MazE_antitoxin"/>
    <property type="match status" value="1"/>
</dbReference>